<organism evidence="1 2">
    <name type="scientific">Camellia lanceoleosa</name>
    <dbReference type="NCBI Taxonomy" id="1840588"/>
    <lineage>
        <taxon>Eukaryota</taxon>
        <taxon>Viridiplantae</taxon>
        <taxon>Streptophyta</taxon>
        <taxon>Embryophyta</taxon>
        <taxon>Tracheophyta</taxon>
        <taxon>Spermatophyta</taxon>
        <taxon>Magnoliopsida</taxon>
        <taxon>eudicotyledons</taxon>
        <taxon>Gunneridae</taxon>
        <taxon>Pentapetalae</taxon>
        <taxon>asterids</taxon>
        <taxon>Ericales</taxon>
        <taxon>Theaceae</taxon>
        <taxon>Camellia</taxon>
    </lineage>
</organism>
<sequence>MGIKRRKAPSLQPFPSQQAPSPCVELGRFGLDKEMDRLVATSVIGTEASRDREEAEQMMNFLARAMQNPSFIPQLVQQNDKRREFEEAIGKKRLNRINQGPRGCFVGESSQSREGLNLIKIEPKEFEVSELEALALEMQGFGRARKEIVEEHGEFEHFESGDKEIAMGFWEDLLNEKFDEEGDNQLGHLASSPK</sequence>
<protein>
    <submittedName>
        <fullName evidence="1">Heat stress transcription factor A-6b</fullName>
    </submittedName>
</protein>
<proteinExistence type="predicted"/>
<name>A0ACC0FUL6_9ERIC</name>
<evidence type="ECO:0000313" key="1">
    <source>
        <dbReference type="EMBL" id="KAI7992379.1"/>
    </source>
</evidence>
<gene>
    <name evidence="1" type="ORF">LOK49_LG12G01327</name>
</gene>
<reference evidence="1 2" key="1">
    <citation type="journal article" date="2022" name="Plant J.">
        <title>Chromosome-level genome of Camellia lanceoleosa provides a valuable resource for understanding genome evolution and self-incompatibility.</title>
        <authorList>
            <person name="Gong W."/>
            <person name="Xiao S."/>
            <person name="Wang L."/>
            <person name="Liao Z."/>
            <person name="Chang Y."/>
            <person name="Mo W."/>
            <person name="Hu G."/>
            <person name="Li W."/>
            <person name="Zhao G."/>
            <person name="Zhu H."/>
            <person name="Hu X."/>
            <person name="Ji K."/>
            <person name="Xiang X."/>
            <person name="Song Q."/>
            <person name="Yuan D."/>
            <person name="Jin S."/>
            <person name="Zhang L."/>
        </authorList>
    </citation>
    <scope>NUCLEOTIDE SEQUENCE [LARGE SCALE GENOMIC DNA]</scope>
    <source>
        <strain evidence="1">SQ_2022a</strain>
    </source>
</reference>
<comment type="caution">
    <text evidence="1">The sequence shown here is derived from an EMBL/GenBank/DDBJ whole genome shotgun (WGS) entry which is preliminary data.</text>
</comment>
<accession>A0ACC0FUL6</accession>
<dbReference type="Proteomes" id="UP001060215">
    <property type="component" value="Chromosome 13"/>
</dbReference>
<keyword evidence="2" id="KW-1185">Reference proteome</keyword>
<dbReference type="EMBL" id="CM045770">
    <property type="protein sequence ID" value="KAI7992379.1"/>
    <property type="molecule type" value="Genomic_DNA"/>
</dbReference>
<evidence type="ECO:0000313" key="2">
    <source>
        <dbReference type="Proteomes" id="UP001060215"/>
    </source>
</evidence>